<evidence type="ECO:0000256" key="3">
    <source>
        <dbReference type="ARBA" id="ARBA00029447"/>
    </source>
</evidence>
<evidence type="ECO:0000313" key="11">
    <source>
        <dbReference type="EMBL" id="SFH74527.1"/>
    </source>
</evidence>
<dbReference type="PANTHER" id="PTHR43531">
    <property type="entry name" value="PROTEIN ICFG"/>
    <property type="match status" value="1"/>
</dbReference>
<dbReference type="SMART" id="SM00304">
    <property type="entry name" value="HAMP"/>
    <property type="match status" value="2"/>
</dbReference>
<keyword evidence="2" id="KW-0145">Chemotaxis</keyword>
<dbReference type="InterPro" id="IPR004089">
    <property type="entry name" value="MCPsignal_dom"/>
</dbReference>
<dbReference type="GO" id="GO:0007165">
    <property type="term" value="P:signal transduction"/>
    <property type="evidence" value="ECO:0007669"/>
    <property type="project" value="UniProtKB-KW"/>
</dbReference>
<evidence type="ECO:0000313" key="12">
    <source>
        <dbReference type="Proteomes" id="UP000199518"/>
    </source>
</evidence>
<evidence type="ECO:0000259" key="7">
    <source>
        <dbReference type="PROSITE" id="PS50111"/>
    </source>
</evidence>
<dbReference type="Pfam" id="PF08447">
    <property type="entry name" value="PAS_3"/>
    <property type="match status" value="1"/>
</dbReference>
<name>A0A1I3CJ38_9PLAN</name>
<dbReference type="FunFam" id="1.10.287.950:FF:000001">
    <property type="entry name" value="Methyl-accepting chemotaxis sensory transducer"/>
    <property type="match status" value="1"/>
</dbReference>
<evidence type="ECO:0000256" key="6">
    <source>
        <dbReference type="SAM" id="MobiDB-lite"/>
    </source>
</evidence>
<dbReference type="Pfam" id="PF00672">
    <property type="entry name" value="HAMP"/>
    <property type="match status" value="1"/>
</dbReference>
<dbReference type="PROSITE" id="PS50112">
    <property type="entry name" value="PAS"/>
    <property type="match status" value="1"/>
</dbReference>
<feature type="domain" description="HAMP" evidence="10">
    <location>
        <begin position="297"/>
        <end position="340"/>
    </location>
</feature>
<dbReference type="InterPro" id="IPR003660">
    <property type="entry name" value="HAMP_dom"/>
</dbReference>
<dbReference type="SUPFAM" id="SSF58104">
    <property type="entry name" value="Methyl-accepting chemotaxis protein (MCP) signaling domain"/>
    <property type="match status" value="1"/>
</dbReference>
<dbReference type="PROSITE" id="PS50111">
    <property type="entry name" value="CHEMOTAXIS_TRANSDUC_2"/>
    <property type="match status" value="1"/>
</dbReference>
<dbReference type="CDD" id="cd06225">
    <property type="entry name" value="HAMP"/>
    <property type="match status" value="1"/>
</dbReference>
<dbReference type="AlphaFoldDB" id="A0A1I3CJ38"/>
<evidence type="ECO:0000256" key="5">
    <source>
        <dbReference type="SAM" id="Coils"/>
    </source>
</evidence>
<dbReference type="OrthoDB" id="221239at2"/>
<evidence type="ECO:0000256" key="1">
    <source>
        <dbReference type="ARBA" id="ARBA00004370"/>
    </source>
</evidence>
<dbReference type="Gene3D" id="3.30.450.20">
    <property type="entry name" value="PAS domain"/>
    <property type="match status" value="2"/>
</dbReference>
<dbReference type="SMART" id="SM00091">
    <property type="entry name" value="PAS"/>
    <property type="match status" value="2"/>
</dbReference>
<dbReference type="Pfam" id="PF00015">
    <property type="entry name" value="MCPsignal"/>
    <property type="match status" value="1"/>
</dbReference>
<evidence type="ECO:0000259" key="9">
    <source>
        <dbReference type="PROSITE" id="PS50113"/>
    </source>
</evidence>
<dbReference type="GO" id="GO:0004888">
    <property type="term" value="F:transmembrane signaling receptor activity"/>
    <property type="evidence" value="ECO:0007669"/>
    <property type="project" value="TreeGrafter"/>
</dbReference>
<keyword evidence="4" id="KW-0807">Transducer</keyword>
<feature type="region of interest" description="Disordered" evidence="6">
    <location>
        <begin position="1"/>
        <end position="24"/>
    </location>
</feature>
<keyword evidence="5" id="KW-0175">Coiled coil</keyword>
<dbReference type="SUPFAM" id="SSF55785">
    <property type="entry name" value="PYP-like sensor domain (PAS domain)"/>
    <property type="match status" value="2"/>
</dbReference>
<dbReference type="InterPro" id="IPR013655">
    <property type="entry name" value="PAS_fold_3"/>
</dbReference>
<dbReference type="CDD" id="cd00130">
    <property type="entry name" value="PAS"/>
    <property type="match status" value="2"/>
</dbReference>
<dbReference type="GO" id="GO:0006935">
    <property type="term" value="P:chemotaxis"/>
    <property type="evidence" value="ECO:0007669"/>
    <property type="project" value="UniProtKB-KW"/>
</dbReference>
<dbReference type="InterPro" id="IPR000700">
    <property type="entry name" value="PAS-assoc_C"/>
</dbReference>
<dbReference type="RefSeq" id="WP_092047987.1">
    <property type="nucleotide sequence ID" value="NZ_FOQD01000002.1"/>
</dbReference>
<evidence type="ECO:0000259" key="8">
    <source>
        <dbReference type="PROSITE" id="PS50112"/>
    </source>
</evidence>
<dbReference type="PANTHER" id="PTHR43531:SF11">
    <property type="entry name" value="METHYL-ACCEPTING CHEMOTAXIS PROTEIN 3"/>
    <property type="match status" value="1"/>
</dbReference>
<dbReference type="EMBL" id="FOQD01000002">
    <property type="protein sequence ID" value="SFH74527.1"/>
    <property type="molecule type" value="Genomic_DNA"/>
</dbReference>
<feature type="domain" description="PAS" evidence="8">
    <location>
        <begin position="49"/>
        <end position="74"/>
    </location>
</feature>
<dbReference type="InterPro" id="IPR035965">
    <property type="entry name" value="PAS-like_dom_sf"/>
</dbReference>
<dbReference type="InterPro" id="IPR051310">
    <property type="entry name" value="MCP_chemotaxis"/>
</dbReference>
<comment type="subcellular location">
    <subcellularLocation>
        <location evidence="1">Membrane</location>
    </subcellularLocation>
</comment>
<dbReference type="Proteomes" id="UP000199518">
    <property type="component" value="Unassembled WGS sequence"/>
</dbReference>
<gene>
    <name evidence="11" type="ORF">SAMN05421753_102303</name>
</gene>
<dbReference type="PROSITE" id="PS50113">
    <property type="entry name" value="PAC"/>
    <property type="match status" value="1"/>
</dbReference>
<feature type="compositionally biased region" description="Low complexity" evidence="6">
    <location>
        <begin position="9"/>
        <end position="23"/>
    </location>
</feature>
<dbReference type="InterPro" id="IPR000014">
    <property type="entry name" value="PAS"/>
</dbReference>
<keyword evidence="12" id="KW-1185">Reference proteome</keyword>
<accession>A0A1I3CJ38</accession>
<dbReference type="CDD" id="cd11386">
    <property type="entry name" value="MCP_signal"/>
    <property type="match status" value="1"/>
</dbReference>
<feature type="coiled-coil region" evidence="5">
    <location>
        <begin position="374"/>
        <end position="401"/>
    </location>
</feature>
<dbReference type="GO" id="GO:0005886">
    <property type="term" value="C:plasma membrane"/>
    <property type="evidence" value="ECO:0007669"/>
    <property type="project" value="TreeGrafter"/>
</dbReference>
<evidence type="ECO:0000259" key="10">
    <source>
        <dbReference type="PROSITE" id="PS50885"/>
    </source>
</evidence>
<proteinExistence type="inferred from homology"/>
<protein>
    <submittedName>
        <fullName evidence="11">Methyl-accepting chemotaxis protein</fullName>
    </submittedName>
</protein>
<evidence type="ECO:0000256" key="4">
    <source>
        <dbReference type="PROSITE-ProRule" id="PRU00284"/>
    </source>
</evidence>
<evidence type="ECO:0000256" key="2">
    <source>
        <dbReference type="ARBA" id="ARBA00022500"/>
    </source>
</evidence>
<reference evidence="12" key="1">
    <citation type="submission" date="2016-10" db="EMBL/GenBank/DDBJ databases">
        <authorList>
            <person name="Varghese N."/>
            <person name="Submissions S."/>
        </authorList>
    </citation>
    <scope>NUCLEOTIDE SEQUENCE [LARGE SCALE GENOMIC DNA]</scope>
    <source>
        <strain evidence="12">DSM 26348</strain>
    </source>
</reference>
<dbReference type="NCBIfam" id="TIGR00229">
    <property type="entry name" value="sensory_box"/>
    <property type="match status" value="1"/>
</dbReference>
<dbReference type="PROSITE" id="PS50885">
    <property type="entry name" value="HAMP"/>
    <property type="match status" value="1"/>
</dbReference>
<dbReference type="Gene3D" id="1.10.287.950">
    <property type="entry name" value="Methyl-accepting chemotaxis protein"/>
    <property type="match status" value="1"/>
</dbReference>
<dbReference type="SMART" id="SM00283">
    <property type="entry name" value="MA"/>
    <property type="match status" value="1"/>
</dbReference>
<feature type="domain" description="Methyl-accepting transducer" evidence="7">
    <location>
        <begin position="345"/>
        <end position="574"/>
    </location>
</feature>
<comment type="similarity">
    <text evidence="3">Belongs to the methyl-accepting chemotaxis (MCP) protein family.</text>
</comment>
<feature type="domain" description="PAC" evidence="9">
    <location>
        <begin position="102"/>
        <end position="154"/>
    </location>
</feature>
<sequence>MVEPRSGGRRAASTSRSRNGGAAKQLTAAETGILDALGKSQAMIEFQLDGTVLNANENFLNLMGYELDEVRGRNHNMFVDAATAASPEYREFWARLNRGEFNAAQYKRLGKGGKEVWIQATYNPVLDRSGKPIKVVKFAADVTEYAREQARSQATAQRLQQMVENATVRLIMADTNWNIVYLNPASLTTLRTLQHLLPCSADEMLGKSIDLFHKNPAYQRGLLSDPRNLPRRAQIKLGDEILDLNVVAIRDAKGAYAGAMINWEVITEQVKAKAREEQLVASQQAAKEDLENKVSILMQVVTAMAKGDLTRPIDFSGTDDLGRLAEGISVMQRDLRELIRQLVDASSQQTDGARTIAESAANLSDGAQTQAATVEEMNASIEELTRSIQVISQNAIDANAQAKESSSLATAGEQAVTEAVGAMRLISKSSEQISDIIQVISEIASQTNLLALNAAIEAARAGEHGLGFAVVADEVRKLAERSSEAAKEITQLIKESTRRVSEGAERSEKVGESLKAIMNAVGKTAGGISKIAESTDLQVASAMEVRAAIKAVSDTTESNAASSEELAASAEQLGAQASTLQDLVSRFKA</sequence>
<dbReference type="STRING" id="1576369.SAMN05421753_102303"/>
<organism evidence="11 12">
    <name type="scientific">Planctomicrobium piriforme</name>
    <dbReference type="NCBI Taxonomy" id="1576369"/>
    <lineage>
        <taxon>Bacteria</taxon>
        <taxon>Pseudomonadati</taxon>
        <taxon>Planctomycetota</taxon>
        <taxon>Planctomycetia</taxon>
        <taxon>Planctomycetales</taxon>
        <taxon>Planctomycetaceae</taxon>
        <taxon>Planctomicrobium</taxon>
    </lineage>
</organism>